<sequence>MLKMFQILLAEYAYDLKQGKKKNVATDFKRTSHIVIKLWFSRLRYRTRGQAAGKQLIQNFTLNKNICAHYGAADLVKKIRNNPYPAYVHSSLIGRLIRKSAGCGWQAYWVLTPFANIDQRLPGTLYATQARPD</sequence>
<dbReference type="Proteomes" id="UP000092460">
    <property type="component" value="Unassembled WGS sequence"/>
</dbReference>
<reference evidence="2" key="1">
    <citation type="submission" date="2015-01" db="EMBL/GenBank/DDBJ databases">
        <authorList>
            <person name="Aksoy S."/>
            <person name="Warren W."/>
            <person name="Wilson R.K."/>
        </authorList>
    </citation>
    <scope>NUCLEOTIDE SEQUENCE [LARGE SCALE GENOMIC DNA]</scope>
    <source>
        <strain evidence="2">IAEA</strain>
    </source>
</reference>
<dbReference type="EnsemblMetazoa" id="GPPI004627-RA">
    <property type="protein sequence ID" value="GPPI004627-PA"/>
    <property type="gene ID" value="GPPI004627"/>
</dbReference>
<accession>A0A1B0AQ68</accession>
<evidence type="ECO:0000313" key="2">
    <source>
        <dbReference type="Proteomes" id="UP000092460"/>
    </source>
</evidence>
<evidence type="ECO:0000313" key="1">
    <source>
        <dbReference type="EnsemblMetazoa" id="GPPI004627-PA"/>
    </source>
</evidence>
<proteinExistence type="predicted"/>
<protein>
    <submittedName>
        <fullName evidence="1">Uncharacterized protein</fullName>
    </submittedName>
</protein>
<reference evidence="1" key="2">
    <citation type="submission" date="2020-05" db="UniProtKB">
        <authorList>
            <consortium name="EnsemblMetazoa"/>
        </authorList>
    </citation>
    <scope>IDENTIFICATION</scope>
    <source>
        <strain evidence="1">IAEA</strain>
    </source>
</reference>
<dbReference type="EMBL" id="JXJN01001715">
    <property type="status" value="NOT_ANNOTATED_CDS"/>
    <property type="molecule type" value="Genomic_DNA"/>
</dbReference>
<dbReference type="VEuPathDB" id="VectorBase:GPPI004627"/>
<dbReference type="AlphaFoldDB" id="A0A1B0AQ68"/>
<organism evidence="1 2">
    <name type="scientific">Glossina palpalis gambiensis</name>
    <dbReference type="NCBI Taxonomy" id="67801"/>
    <lineage>
        <taxon>Eukaryota</taxon>
        <taxon>Metazoa</taxon>
        <taxon>Ecdysozoa</taxon>
        <taxon>Arthropoda</taxon>
        <taxon>Hexapoda</taxon>
        <taxon>Insecta</taxon>
        <taxon>Pterygota</taxon>
        <taxon>Neoptera</taxon>
        <taxon>Endopterygota</taxon>
        <taxon>Diptera</taxon>
        <taxon>Brachycera</taxon>
        <taxon>Muscomorpha</taxon>
        <taxon>Hippoboscoidea</taxon>
        <taxon>Glossinidae</taxon>
        <taxon>Glossina</taxon>
    </lineage>
</organism>
<keyword evidence="2" id="KW-1185">Reference proteome</keyword>
<name>A0A1B0AQ68_9MUSC</name>